<organism evidence="3 4">
    <name type="scientific">Bittarella massiliensis</name>
    <name type="common">ex Durand et al. 2017</name>
    <dbReference type="NCBI Taxonomy" id="1720313"/>
    <lineage>
        <taxon>Bacteria</taxon>
        <taxon>Bacillati</taxon>
        <taxon>Bacillota</taxon>
        <taxon>Clostridia</taxon>
        <taxon>Eubacteriales</taxon>
        <taxon>Oscillospiraceae</taxon>
        <taxon>Bittarella (ex Durand et al. 2017)</taxon>
    </lineage>
</organism>
<reference evidence="3" key="2">
    <citation type="submission" date="2016-11" db="EMBL/GenBank/DDBJ databases">
        <authorList>
            <person name="Varghese N."/>
            <person name="Submissions S."/>
        </authorList>
    </citation>
    <scope>NUCLEOTIDE SEQUENCE</scope>
    <source>
        <strain evidence="3">DSM 4029</strain>
    </source>
</reference>
<accession>A0AAQ1MCY7</accession>
<protein>
    <submittedName>
        <fullName evidence="2">DUF45 domain-containing protein</fullName>
    </submittedName>
</protein>
<dbReference type="InterPro" id="IPR053136">
    <property type="entry name" value="UTP_pyrophosphatase-like"/>
</dbReference>
<dbReference type="Proteomes" id="UP000184089">
    <property type="component" value="Unassembled WGS sequence"/>
</dbReference>
<comment type="caution">
    <text evidence="3">The sequence shown here is derived from an EMBL/GenBank/DDBJ whole genome shotgun (WGS) entry which is preliminary data.</text>
</comment>
<gene>
    <name evidence="2" type="ORF">GT747_13130</name>
    <name evidence="3" type="ORF">SAMN05444424_1319</name>
</gene>
<dbReference type="PANTHER" id="PTHR30399:SF1">
    <property type="entry name" value="UTP PYROPHOSPHATASE"/>
    <property type="match status" value="1"/>
</dbReference>
<evidence type="ECO:0000313" key="2">
    <source>
        <dbReference type="EMBL" id="MZL70694.1"/>
    </source>
</evidence>
<dbReference type="EMBL" id="FQVY01000002">
    <property type="protein sequence ID" value="SHG05963.1"/>
    <property type="molecule type" value="Genomic_DNA"/>
</dbReference>
<dbReference type="PANTHER" id="PTHR30399">
    <property type="entry name" value="UNCHARACTERIZED PROTEIN YGJP"/>
    <property type="match status" value="1"/>
</dbReference>
<feature type="domain" description="YgjP-like metallopeptidase" evidence="1">
    <location>
        <begin position="22"/>
        <end position="239"/>
    </location>
</feature>
<dbReference type="Pfam" id="PF01863">
    <property type="entry name" value="YgjP-like"/>
    <property type="match status" value="1"/>
</dbReference>
<proteinExistence type="predicted"/>
<dbReference type="EMBL" id="WWVX01000009">
    <property type="protein sequence ID" value="MZL70694.1"/>
    <property type="molecule type" value="Genomic_DNA"/>
</dbReference>
<evidence type="ECO:0000313" key="4">
    <source>
        <dbReference type="Proteomes" id="UP000184089"/>
    </source>
</evidence>
<dbReference type="CDD" id="cd07344">
    <property type="entry name" value="M48_yhfN_like"/>
    <property type="match status" value="1"/>
</dbReference>
<reference evidence="2 5" key="3">
    <citation type="journal article" date="2019" name="Nat. Med.">
        <title>A library of human gut bacterial isolates paired with longitudinal multiomics data enables mechanistic microbiome research.</title>
        <authorList>
            <person name="Poyet M."/>
            <person name="Groussin M."/>
            <person name="Gibbons S.M."/>
            <person name="Avila-Pacheco J."/>
            <person name="Jiang X."/>
            <person name="Kearney S.M."/>
            <person name="Perrotta A.R."/>
            <person name="Berdy B."/>
            <person name="Zhao S."/>
            <person name="Lieberman T.D."/>
            <person name="Swanson P.K."/>
            <person name="Smith M."/>
            <person name="Roesemann S."/>
            <person name="Alexander J.E."/>
            <person name="Rich S.A."/>
            <person name="Livny J."/>
            <person name="Vlamakis H."/>
            <person name="Clish C."/>
            <person name="Bullock K."/>
            <person name="Deik A."/>
            <person name="Scott J."/>
            <person name="Pierce K.A."/>
            <person name="Xavier R.J."/>
            <person name="Alm E.J."/>
        </authorList>
    </citation>
    <scope>NUCLEOTIDE SEQUENCE [LARGE SCALE GENOMIC DNA]</scope>
    <source>
        <strain evidence="2 5">BIOML-A2</strain>
    </source>
</reference>
<dbReference type="RefSeq" id="WP_021660600.1">
    <property type="nucleotide sequence ID" value="NZ_FQVY01000002.1"/>
</dbReference>
<evidence type="ECO:0000313" key="5">
    <source>
        <dbReference type="Proteomes" id="UP000474718"/>
    </source>
</evidence>
<dbReference type="Proteomes" id="UP000474718">
    <property type="component" value="Unassembled WGS sequence"/>
</dbReference>
<reference evidence="4" key="1">
    <citation type="submission" date="2016-11" db="EMBL/GenBank/DDBJ databases">
        <authorList>
            <person name="Jaros S."/>
            <person name="Januszkiewicz K."/>
            <person name="Wedrychowicz H."/>
        </authorList>
    </citation>
    <scope>NUCLEOTIDE SEQUENCE [LARGE SCALE GENOMIC DNA]</scope>
    <source>
        <strain evidence="4">DSM 4029</strain>
    </source>
</reference>
<sequence length="245" mass="28033">MERSLETESGILRYRCERKRVKNINVRIDREGQVLVSYPAGCPLSAVEAFLRQKSRWIARAQERMARRAVQAQQPRHVQTGERVELLGKPYTLRICQALPPVASEPDGPGLAWEGILFLKVEDPEREESRKAAFARFVDCCSARVFADANDQVAPLFAPLGVPRAEVRGRRMTARWGTCHTQKGQITLNKFLLHLPRQCLCGVLVHEYAHFLYPDHGERFWALVRHLDPQNPQTEALLRGYSPHF</sequence>
<dbReference type="InterPro" id="IPR002725">
    <property type="entry name" value="YgjP-like_metallopeptidase"/>
</dbReference>
<name>A0AAQ1MCY7_9FIRM</name>
<evidence type="ECO:0000259" key="1">
    <source>
        <dbReference type="Pfam" id="PF01863"/>
    </source>
</evidence>
<evidence type="ECO:0000313" key="3">
    <source>
        <dbReference type="EMBL" id="SHG05963.1"/>
    </source>
</evidence>
<keyword evidence="5" id="KW-1185">Reference proteome</keyword>
<dbReference type="AlphaFoldDB" id="A0AAQ1MCY7"/>
<dbReference type="Gene3D" id="3.30.2010.10">
    <property type="entry name" value="Metalloproteases ('zincins'), catalytic domain"/>
    <property type="match status" value="1"/>
</dbReference>